<sequence>MTDWSSQGERGSRFAVRLILWIALHLGRAPARLLLYPITLYFLIKAGPQRRASRRFLTQVLGRPARLADIARHLHSFAATILDRVFLLAGRRELLDIRLHHPERVTDRVAAGQGFLLLGSHLGSFEILRALAIEEARLPLKILMYPTHNRIITELLHALNPAFADSVISLASPQPLLAVQENLQAGRIVGLLGDRYMPGEPTVICDFLGRRAAFPTGPLSLAAVTGVPVILPFGIYRGGNRYDVYFEILAERIELDRARRKASLQEWIQRYADCLAHYSREAPENWFNFYDFWEDADDERGTSQRAR</sequence>
<dbReference type="STRING" id="1058.SAMN05421783_11386"/>
<dbReference type="Proteomes" id="UP000198816">
    <property type="component" value="Unassembled WGS sequence"/>
</dbReference>
<keyword evidence="8" id="KW-1185">Reference proteome</keyword>
<dbReference type="GO" id="GO:0005886">
    <property type="term" value="C:plasma membrane"/>
    <property type="evidence" value="ECO:0007669"/>
    <property type="project" value="UniProtKB-SubCell"/>
</dbReference>
<dbReference type="GO" id="GO:0016746">
    <property type="term" value="F:acyltransferase activity"/>
    <property type="evidence" value="ECO:0007669"/>
    <property type="project" value="UniProtKB-KW"/>
</dbReference>
<evidence type="ECO:0000256" key="5">
    <source>
        <dbReference type="ARBA" id="ARBA00023136"/>
    </source>
</evidence>
<dbReference type="PIRSF" id="PIRSF028561">
    <property type="entry name" value="Ac_Trasf"/>
    <property type="match status" value="1"/>
</dbReference>
<dbReference type="PANTHER" id="PTHR30606:SF9">
    <property type="entry name" value="LIPID A BIOSYNTHESIS LAUROYLTRANSFERASE"/>
    <property type="match status" value="1"/>
</dbReference>
<dbReference type="GO" id="GO:0009247">
    <property type="term" value="P:glycolipid biosynthetic process"/>
    <property type="evidence" value="ECO:0007669"/>
    <property type="project" value="UniProtKB-ARBA"/>
</dbReference>
<accession>A0A1H2YP60</accession>
<dbReference type="InterPro" id="IPR014548">
    <property type="entry name" value="Ac_Trasf"/>
</dbReference>
<dbReference type="PANTHER" id="PTHR30606">
    <property type="entry name" value="LIPID A BIOSYNTHESIS LAUROYL ACYLTRANSFERASE"/>
    <property type="match status" value="1"/>
</dbReference>
<dbReference type="EMBL" id="FNNZ01000013">
    <property type="protein sequence ID" value="SDX06299.1"/>
    <property type="molecule type" value="Genomic_DNA"/>
</dbReference>
<dbReference type="InterPro" id="IPR004960">
    <property type="entry name" value="LipA_acyltrans"/>
</dbReference>
<keyword evidence="6 7" id="KW-0012">Acyltransferase</keyword>
<comment type="subcellular location">
    <subcellularLocation>
        <location evidence="1">Cell inner membrane</location>
    </subcellularLocation>
</comment>
<dbReference type="CDD" id="cd07984">
    <property type="entry name" value="LPLAT_LABLAT-like"/>
    <property type="match status" value="1"/>
</dbReference>
<evidence type="ECO:0000256" key="4">
    <source>
        <dbReference type="ARBA" id="ARBA00022679"/>
    </source>
</evidence>
<dbReference type="OrthoDB" id="9808633at2"/>
<organism evidence="7 8">
    <name type="scientific">Thiocapsa roseopersicina</name>
    <dbReference type="NCBI Taxonomy" id="1058"/>
    <lineage>
        <taxon>Bacteria</taxon>
        <taxon>Pseudomonadati</taxon>
        <taxon>Pseudomonadota</taxon>
        <taxon>Gammaproteobacteria</taxon>
        <taxon>Chromatiales</taxon>
        <taxon>Chromatiaceae</taxon>
        <taxon>Thiocapsa</taxon>
    </lineage>
</organism>
<evidence type="ECO:0000256" key="6">
    <source>
        <dbReference type="ARBA" id="ARBA00023315"/>
    </source>
</evidence>
<dbReference type="Pfam" id="PF03279">
    <property type="entry name" value="Lip_A_acyltrans"/>
    <property type="match status" value="1"/>
</dbReference>
<name>A0A1H2YP60_THIRO</name>
<evidence type="ECO:0000256" key="3">
    <source>
        <dbReference type="ARBA" id="ARBA00022519"/>
    </source>
</evidence>
<proteinExistence type="predicted"/>
<keyword evidence="2" id="KW-1003">Cell membrane</keyword>
<dbReference type="RefSeq" id="WP_093033384.1">
    <property type="nucleotide sequence ID" value="NZ_FNNZ01000013.1"/>
</dbReference>
<keyword evidence="4 7" id="KW-0808">Transferase</keyword>
<protein>
    <submittedName>
        <fullName evidence="7">Predicted acyltransferase, LPLAT superfamily</fullName>
    </submittedName>
</protein>
<evidence type="ECO:0000256" key="1">
    <source>
        <dbReference type="ARBA" id="ARBA00004533"/>
    </source>
</evidence>
<keyword evidence="3" id="KW-0997">Cell inner membrane</keyword>
<evidence type="ECO:0000313" key="8">
    <source>
        <dbReference type="Proteomes" id="UP000198816"/>
    </source>
</evidence>
<evidence type="ECO:0000313" key="7">
    <source>
        <dbReference type="EMBL" id="SDX06299.1"/>
    </source>
</evidence>
<reference evidence="8" key="1">
    <citation type="submission" date="2016-10" db="EMBL/GenBank/DDBJ databases">
        <authorList>
            <person name="Varghese N."/>
            <person name="Submissions S."/>
        </authorList>
    </citation>
    <scope>NUCLEOTIDE SEQUENCE [LARGE SCALE GENOMIC DNA]</scope>
    <source>
        <strain evidence="8">DSM 217</strain>
    </source>
</reference>
<gene>
    <name evidence="7" type="ORF">SAMN05421783_11386</name>
</gene>
<evidence type="ECO:0000256" key="2">
    <source>
        <dbReference type="ARBA" id="ARBA00022475"/>
    </source>
</evidence>
<dbReference type="AlphaFoldDB" id="A0A1H2YP60"/>
<keyword evidence="5" id="KW-0472">Membrane</keyword>